<dbReference type="AlphaFoldDB" id="A0AAW2YHH4"/>
<evidence type="ECO:0000256" key="4">
    <source>
        <dbReference type="ARBA" id="ARBA00023002"/>
    </source>
</evidence>
<dbReference type="Pfam" id="PF00887">
    <property type="entry name" value="ACBP"/>
    <property type="match status" value="1"/>
</dbReference>
<dbReference type="Gene3D" id="3.90.770.10">
    <property type="entry name" value="3-hydroxy-3-methylglutaryl-coenzyme A Reductase, Chain A, domain 2"/>
    <property type="match status" value="1"/>
</dbReference>
<dbReference type="PRINTS" id="PR00071">
    <property type="entry name" value="HMGCOARDTASE"/>
</dbReference>
<comment type="similarity">
    <text evidence="1">Belongs to the HMG-CoA reductase family.</text>
</comment>
<dbReference type="GO" id="GO:0000062">
    <property type="term" value="F:fatty-acyl-CoA binding"/>
    <property type="evidence" value="ECO:0007669"/>
    <property type="project" value="InterPro"/>
</dbReference>
<dbReference type="Gene3D" id="3.30.70.420">
    <property type="entry name" value="Hydroxymethylglutaryl-CoA reductase, class I/II, NAD/NADP-binding domain"/>
    <property type="match status" value="1"/>
</dbReference>
<dbReference type="PROSITE" id="PS50065">
    <property type="entry name" value="HMG_COA_REDUCTASE_4"/>
    <property type="match status" value="1"/>
</dbReference>
<organism evidence="6 7">
    <name type="scientific">Acrasis kona</name>
    <dbReference type="NCBI Taxonomy" id="1008807"/>
    <lineage>
        <taxon>Eukaryota</taxon>
        <taxon>Discoba</taxon>
        <taxon>Heterolobosea</taxon>
        <taxon>Tetramitia</taxon>
        <taxon>Eutetramitia</taxon>
        <taxon>Acrasidae</taxon>
        <taxon>Acrasis</taxon>
    </lineage>
</organism>
<dbReference type="CDD" id="cd00643">
    <property type="entry name" value="HMG-CoA_reductase_classI"/>
    <property type="match status" value="1"/>
</dbReference>
<dbReference type="Gene3D" id="1.20.80.10">
    <property type="match status" value="1"/>
</dbReference>
<dbReference type="InterPro" id="IPR004554">
    <property type="entry name" value="HMG_CoA_Rdtase_eu_arc"/>
</dbReference>
<dbReference type="EMBL" id="JAOPGA020000078">
    <property type="protein sequence ID" value="KAL0476660.1"/>
    <property type="molecule type" value="Genomic_DNA"/>
</dbReference>
<dbReference type="InterPro" id="IPR002202">
    <property type="entry name" value="HMG_CoA_Rdtase"/>
</dbReference>
<dbReference type="SUPFAM" id="SSF56542">
    <property type="entry name" value="Substrate-binding domain of HMG-CoA reductase"/>
    <property type="match status" value="1"/>
</dbReference>
<gene>
    <name evidence="6" type="ORF">AKO1_006185</name>
</gene>
<name>A0AAW2YHH4_9EUKA</name>
<evidence type="ECO:0000313" key="6">
    <source>
        <dbReference type="EMBL" id="KAL0476660.1"/>
    </source>
</evidence>
<dbReference type="InterPro" id="IPR000582">
    <property type="entry name" value="Acyl-CoA-binding_protein"/>
</dbReference>
<evidence type="ECO:0000259" key="5">
    <source>
        <dbReference type="PROSITE" id="PS51228"/>
    </source>
</evidence>
<reference evidence="6 7" key="1">
    <citation type="submission" date="2024-03" db="EMBL/GenBank/DDBJ databases">
        <title>The Acrasis kona genome and developmental transcriptomes reveal deep origins of eukaryotic multicellular pathways.</title>
        <authorList>
            <person name="Sheikh S."/>
            <person name="Fu C.-J."/>
            <person name="Brown M.W."/>
            <person name="Baldauf S.L."/>
        </authorList>
    </citation>
    <scope>NUCLEOTIDE SEQUENCE [LARGE SCALE GENOMIC DNA]</scope>
    <source>
        <strain evidence="6 7">ATCC MYA-3509</strain>
    </source>
</reference>
<evidence type="ECO:0000256" key="2">
    <source>
        <dbReference type="ARBA" id="ARBA00012999"/>
    </source>
</evidence>
<comment type="caution">
    <text evidence="6">The sequence shown here is derived from an EMBL/GenBank/DDBJ whole genome shotgun (WGS) entry which is preliminary data.</text>
</comment>
<dbReference type="SUPFAM" id="SSF47027">
    <property type="entry name" value="Acyl-CoA binding protein"/>
    <property type="match status" value="1"/>
</dbReference>
<dbReference type="InterPro" id="IPR009023">
    <property type="entry name" value="HMG_CoA_Rdtase_NAD(P)-bd_sf"/>
</dbReference>
<proteinExistence type="inferred from homology"/>
<dbReference type="Pfam" id="PF00368">
    <property type="entry name" value="HMG-CoA_red"/>
    <property type="match status" value="1"/>
</dbReference>
<dbReference type="PANTHER" id="PTHR10572">
    <property type="entry name" value="3-HYDROXY-3-METHYLGLUTARYL-COENZYME A REDUCTASE"/>
    <property type="match status" value="1"/>
</dbReference>
<dbReference type="GO" id="GO:0008299">
    <property type="term" value="P:isoprenoid biosynthetic process"/>
    <property type="evidence" value="ECO:0007669"/>
    <property type="project" value="InterPro"/>
</dbReference>
<dbReference type="InterPro" id="IPR035984">
    <property type="entry name" value="Acyl-CoA-binding_sf"/>
</dbReference>
<dbReference type="Proteomes" id="UP001431209">
    <property type="component" value="Unassembled WGS sequence"/>
</dbReference>
<dbReference type="InterPro" id="IPR009029">
    <property type="entry name" value="HMG_CoA_Rdtase_sub-bd_dom_sf"/>
</dbReference>
<dbReference type="PROSITE" id="PS51228">
    <property type="entry name" value="ACB_2"/>
    <property type="match status" value="1"/>
</dbReference>
<dbReference type="GO" id="GO:0015936">
    <property type="term" value="P:coenzyme A metabolic process"/>
    <property type="evidence" value="ECO:0007669"/>
    <property type="project" value="InterPro"/>
</dbReference>
<dbReference type="SUPFAM" id="SSF55035">
    <property type="entry name" value="NAD-binding domain of HMG-CoA reductase"/>
    <property type="match status" value="1"/>
</dbReference>
<keyword evidence="3" id="KW-0521">NADP</keyword>
<evidence type="ECO:0000313" key="7">
    <source>
        <dbReference type="Proteomes" id="UP001431209"/>
    </source>
</evidence>
<keyword evidence="7" id="KW-1185">Reference proteome</keyword>
<dbReference type="GO" id="GO:0004420">
    <property type="term" value="F:hydroxymethylglutaryl-CoA reductase (NADPH) activity"/>
    <property type="evidence" value="ECO:0007669"/>
    <property type="project" value="UniProtKB-EC"/>
</dbReference>
<feature type="domain" description="ACB" evidence="5">
    <location>
        <begin position="430"/>
        <end position="517"/>
    </location>
</feature>
<evidence type="ECO:0000256" key="1">
    <source>
        <dbReference type="ARBA" id="ARBA00007661"/>
    </source>
</evidence>
<sequence>MNTFVEAIAKDDTDSWEQRLKPKSALKNEMPRGYSRKTIDERWKIIMSNSKVSQSDMGEDIQSILFDKITESQTMLFKDNIENFVGTVKVPLGIAGPIRVNGMHAQGDFLVPLATTEAALVASISRGISVINQSGGATSVVIMEGVNRDPCFQFEDMIQVGKFLAWSASQFKEYKTAAEKTTRFGKLIDIKYVCEGNDVHIKFVYVTGDASGQNITTIATEAIVEYIMANSPIKPTKHFLEGGMSGDKKGNQVVMSYVRGRRVIAQCNVPDDVIINTLHVTPEQLMDATSIGTRGVMISGAIGASCHFSNAITSMAIALGQDPACAAECHVGLCRTTRLKGSVQFSVTLPNILVGTVGGGTKLPSQKACLEMMGLFGNGKANALAEVMAAVLIAGEISLGGAIISGDFARAHKILARDTSEPINLEQDSLDEAFNKAQAQLVKLNHLPARDQIMKVYGLYKQSTVGDINIDRPGFFSTDIKGKAKHDAWEKYRGTPKETAKLNYIKLVQELVANDASISA</sequence>
<dbReference type="InterPro" id="IPR014352">
    <property type="entry name" value="FERM/acyl-CoA-bd_prot_sf"/>
</dbReference>
<dbReference type="EC" id="1.1.1.34" evidence="2"/>
<dbReference type="PANTHER" id="PTHR10572:SF24">
    <property type="entry name" value="3-HYDROXY-3-METHYLGLUTARYL-COENZYME A REDUCTASE"/>
    <property type="match status" value="1"/>
</dbReference>
<dbReference type="PROSITE" id="PS00318">
    <property type="entry name" value="HMG_COA_REDUCTASE_2"/>
    <property type="match status" value="1"/>
</dbReference>
<keyword evidence="4" id="KW-0560">Oxidoreductase</keyword>
<evidence type="ECO:0000256" key="3">
    <source>
        <dbReference type="ARBA" id="ARBA00022857"/>
    </source>
</evidence>
<dbReference type="InterPro" id="IPR023076">
    <property type="entry name" value="HMG_CoA_Rdtase_CS"/>
</dbReference>
<protein>
    <recommendedName>
        <fullName evidence="2">hydroxymethylglutaryl-CoA reductase (NADPH)</fullName>
        <ecNumber evidence="2">1.1.1.34</ecNumber>
    </recommendedName>
</protein>
<accession>A0AAW2YHH4</accession>
<dbReference type="InterPro" id="IPR023074">
    <property type="entry name" value="HMG_CoA_Rdtase_cat_sf"/>
</dbReference>